<evidence type="ECO:0000259" key="4">
    <source>
        <dbReference type="PROSITE" id="PS51898"/>
    </source>
</evidence>
<keyword evidence="3" id="KW-0233">DNA recombination</keyword>
<protein>
    <submittedName>
        <fullName evidence="5">Tyrosine-type recombinase/integrase</fullName>
    </submittedName>
</protein>
<sequence>MASIAKSANGWRVQVFKRGIRKSKVLPTKQATKDWAARTEWELENSEAVASAQPFGEIMDRYAREVSPSKRGHRWELVRLEKLQRDSLAKIRMGDLRASDLADWRDRRLSEVSSGSVRREMTLLGAVLTQAAREWGLIKESPLKDVRKPAQPKARDRLPTSEEFERLALVAGDDLSHATARAYHVFRFACETAMRAGEIVGLRREDIDLESRVCRLHMTKNGSAREVPLP</sequence>
<keyword evidence="6" id="KW-1185">Reference proteome</keyword>
<proteinExistence type="predicted"/>
<dbReference type="Pfam" id="PF00589">
    <property type="entry name" value="Phage_integrase"/>
    <property type="match status" value="1"/>
</dbReference>
<dbReference type="PROSITE" id="PS51898">
    <property type="entry name" value="TYR_RECOMBINASE"/>
    <property type="match status" value="1"/>
</dbReference>
<dbReference type="InterPro" id="IPR011010">
    <property type="entry name" value="DNA_brk_join_enz"/>
</dbReference>
<evidence type="ECO:0000313" key="6">
    <source>
        <dbReference type="Proteomes" id="UP001623290"/>
    </source>
</evidence>
<dbReference type="Gene3D" id="1.10.150.130">
    <property type="match status" value="1"/>
</dbReference>
<dbReference type="SUPFAM" id="SSF56349">
    <property type="entry name" value="DNA breaking-rejoining enzymes"/>
    <property type="match status" value="1"/>
</dbReference>
<name>A0ABZ1E1N6_9RHOB</name>
<gene>
    <name evidence="5" type="ORF">RPE78_00815</name>
</gene>
<feature type="domain" description="Tyr recombinase" evidence="4">
    <location>
        <begin position="153"/>
        <end position="230"/>
    </location>
</feature>
<organism evidence="5 6">
    <name type="scientific">Thioclava litoralis</name>
    <dbReference type="NCBI Taxonomy" id="3076557"/>
    <lineage>
        <taxon>Bacteria</taxon>
        <taxon>Pseudomonadati</taxon>
        <taxon>Pseudomonadota</taxon>
        <taxon>Alphaproteobacteria</taxon>
        <taxon>Rhodobacterales</taxon>
        <taxon>Paracoccaceae</taxon>
        <taxon>Thioclava</taxon>
    </lineage>
</organism>
<keyword evidence="2" id="KW-0238">DNA-binding</keyword>
<dbReference type="InterPro" id="IPR050090">
    <property type="entry name" value="Tyrosine_recombinase_XerCD"/>
</dbReference>
<evidence type="ECO:0000256" key="2">
    <source>
        <dbReference type="ARBA" id="ARBA00023125"/>
    </source>
</evidence>
<dbReference type="PANTHER" id="PTHR30349:SF94">
    <property type="entry name" value="INTEGRASE_RECOMBINASE HI_1414-RELATED"/>
    <property type="match status" value="1"/>
</dbReference>
<dbReference type="PANTHER" id="PTHR30349">
    <property type="entry name" value="PHAGE INTEGRASE-RELATED"/>
    <property type="match status" value="1"/>
</dbReference>
<dbReference type="InterPro" id="IPR013762">
    <property type="entry name" value="Integrase-like_cat_sf"/>
</dbReference>
<keyword evidence="1" id="KW-0229">DNA integration</keyword>
<dbReference type="Proteomes" id="UP001623290">
    <property type="component" value="Chromosome"/>
</dbReference>
<reference evidence="5 6" key="1">
    <citation type="submission" date="2023-09" db="EMBL/GenBank/DDBJ databases">
        <title>Thioclava shenzhenensis sp. nov., a multidrug resistant bacteria-antagonizing species isolated from coastal seawater.</title>
        <authorList>
            <person name="Long M."/>
        </authorList>
    </citation>
    <scope>NUCLEOTIDE SEQUENCE [LARGE SCALE GENOMIC DNA]</scope>
    <source>
        <strain evidence="5 6">FTW29</strain>
    </source>
</reference>
<dbReference type="InterPro" id="IPR010998">
    <property type="entry name" value="Integrase_recombinase_N"/>
</dbReference>
<evidence type="ECO:0000256" key="3">
    <source>
        <dbReference type="ARBA" id="ARBA00023172"/>
    </source>
</evidence>
<evidence type="ECO:0000313" key="5">
    <source>
        <dbReference type="EMBL" id="WRY33869.1"/>
    </source>
</evidence>
<dbReference type="RefSeq" id="WP_406720973.1">
    <property type="nucleotide sequence ID" value="NZ_CP135443.1"/>
</dbReference>
<dbReference type="Gene3D" id="1.10.443.10">
    <property type="entry name" value="Intergrase catalytic core"/>
    <property type="match status" value="1"/>
</dbReference>
<evidence type="ECO:0000256" key="1">
    <source>
        <dbReference type="ARBA" id="ARBA00022908"/>
    </source>
</evidence>
<dbReference type="InterPro" id="IPR002104">
    <property type="entry name" value="Integrase_catalytic"/>
</dbReference>
<dbReference type="EMBL" id="CP135443">
    <property type="protein sequence ID" value="WRY33869.1"/>
    <property type="molecule type" value="Genomic_DNA"/>
</dbReference>
<accession>A0ABZ1E1N6</accession>